<feature type="region of interest" description="Disordered" evidence="1">
    <location>
        <begin position="34"/>
        <end position="107"/>
    </location>
</feature>
<accession>A0A0P4RHZ5</accession>
<evidence type="ECO:0000256" key="1">
    <source>
        <dbReference type="SAM" id="MobiDB-lite"/>
    </source>
</evidence>
<feature type="compositionally biased region" description="Polar residues" evidence="1">
    <location>
        <begin position="34"/>
        <end position="49"/>
    </location>
</feature>
<dbReference type="AlphaFoldDB" id="A0A0P4RHZ5"/>
<keyword evidence="3" id="KW-1185">Reference proteome</keyword>
<reference evidence="2 3" key="2">
    <citation type="journal article" date="2015" name="Stand. Genomic Sci.">
        <title>Draft genome sequence of marine-derived Streptomyces sp. TP-A0598, a producer of anti-MRSA antibiotic lydicamycins.</title>
        <authorList>
            <person name="Komaki H."/>
            <person name="Ichikawa N."/>
            <person name="Hosoyama A."/>
            <person name="Fujita N."/>
            <person name="Igarashi Y."/>
        </authorList>
    </citation>
    <scope>NUCLEOTIDE SEQUENCE [LARGE SCALE GENOMIC DNA]</scope>
    <source>
        <strain evidence="2 3">NBRC 110027</strain>
    </source>
</reference>
<dbReference type="EMBL" id="BBNO01000016">
    <property type="protein sequence ID" value="GAO12999.1"/>
    <property type="molecule type" value="Genomic_DNA"/>
</dbReference>
<organism evidence="2 3">
    <name type="scientific">Streptomyces lydicamycinicus</name>
    <dbReference type="NCBI Taxonomy" id="1546107"/>
    <lineage>
        <taxon>Bacteria</taxon>
        <taxon>Bacillati</taxon>
        <taxon>Actinomycetota</taxon>
        <taxon>Actinomycetes</taxon>
        <taxon>Kitasatosporales</taxon>
        <taxon>Streptomycetaceae</taxon>
        <taxon>Streptomyces</taxon>
    </lineage>
</organism>
<evidence type="ECO:0000313" key="3">
    <source>
        <dbReference type="Proteomes" id="UP000048965"/>
    </source>
</evidence>
<evidence type="ECO:0000313" key="2">
    <source>
        <dbReference type="EMBL" id="GAO12999.1"/>
    </source>
</evidence>
<proteinExistence type="predicted"/>
<gene>
    <name evidence="2" type="ORF">TPA0598_16_00030</name>
</gene>
<protein>
    <submittedName>
        <fullName evidence="2">Uncharacterized protein</fullName>
    </submittedName>
</protein>
<comment type="caution">
    <text evidence="2">The sequence shown here is derived from an EMBL/GenBank/DDBJ whole genome shotgun (WGS) entry which is preliminary data.</text>
</comment>
<reference evidence="3" key="1">
    <citation type="submission" date="2014-09" db="EMBL/GenBank/DDBJ databases">
        <title>Whole genome shotgun sequence of Streptomyces sp. NBRC 110027.</title>
        <authorList>
            <person name="Komaki H."/>
            <person name="Ichikawa N."/>
            <person name="Katano-Makiyama Y."/>
            <person name="Hosoyama A."/>
            <person name="Hashimoto M."/>
            <person name="Uohara A."/>
            <person name="Kitahashi Y."/>
            <person name="Ohji S."/>
            <person name="Kimura A."/>
            <person name="Yamazoe A."/>
            <person name="Igarashi Y."/>
            <person name="Fujita N."/>
        </authorList>
    </citation>
    <scope>NUCLEOTIDE SEQUENCE [LARGE SCALE GENOMIC DNA]</scope>
    <source>
        <strain evidence="3">NBRC 110027</strain>
    </source>
</reference>
<name>A0A0P4RHZ5_9ACTN</name>
<dbReference type="Proteomes" id="UP000048965">
    <property type="component" value="Unassembled WGS sequence"/>
</dbReference>
<sequence length="107" mass="11637">MNTAAASDWQLLFKPAAGVERALPVTCPTNCLQEESSSLRRQGWTTNKATRYEPAPSPRCQLASRMPEDRNARPDQEGCPTAHSMTAKLKCPGGRKGTEAPEQPLGQ</sequence>
<feature type="compositionally biased region" description="Basic and acidic residues" evidence="1">
    <location>
        <begin position="66"/>
        <end position="76"/>
    </location>
</feature>